<dbReference type="GO" id="GO:0004527">
    <property type="term" value="F:exonuclease activity"/>
    <property type="evidence" value="ECO:0007669"/>
    <property type="project" value="UniProtKB-KW"/>
</dbReference>
<dbReference type="GO" id="GO:0003723">
    <property type="term" value="F:RNA binding"/>
    <property type="evidence" value="ECO:0007669"/>
    <property type="project" value="InterPro"/>
</dbReference>
<feature type="domain" description="Exosome complex component CSL4 C-terminal" evidence="4">
    <location>
        <begin position="98"/>
        <end position="217"/>
    </location>
</feature>
<evidence type="ECO:0000313" key="6">
    <source>
        <dbReference type="EMBL" id="KAG7195553.1"/>
    </source>
</evidence>
<accession>A0A9P7VCG0</accession>
<dbReference type="OrthoDB" id="440760at2759"/>
<dbReference type="GeneID" id="66116694"/>
<dbReference type="RefSeq" id="XP_043051098.1">
    <property type="nucleotide sequence ID" value="XM_043194046.1"/>
</dbReference>
<dbReference type="Proteomes" id="UP000790833">
    <property type="component" value="Unassembled WGS sequence"/>
</dbReference>
<comment type="caution">
    <text evidence="6">The sequence shown here is derived from an EMBL/GenBank/DDBJ whole genome shotgun (WGS) entry which is preliminary data.</text>
</comment>
<keyword evidence="6" id="KW-0378">Hydrolase</keyword>
<keyword evidence="3" id="KW-0271">Exosome</keyword>
<dbReference type="PANTHER" id="PTHR12686:SF8">
    <property type="entry name" value="EXOSOME COMPLEX COMPONENT CSL4"/>
    <property type="match status" value="1"/>
</dbReference>
<dbReference type="GO" id="GO:0000176">
    <property type="term" value="C:nuclear exosome (RNase complex)"/>
    <property type="evidence" value="ECO:0007669"/>
    <property type="project" value="TreeGrafter"/>
</dbReference>
<evidence type="ECO:0000256" key="3">
    <source>
        <dbReference type="ARBA" id="ARBA00022835"/>
    </source>
</evidence>
<name>A0A9P7VCG0_9ASCO</name>
<dbReference type="InterPro" id="IPR019495">
    <property type="entry name" value="EXOSC1_C"/>
</dbReference>
<dbReference type="PANTHER" id="PTHR12686">
    <property type="entry name" value="3'-5' EXORIBONUCLEASE CSL4-RELATED"/>
    <property type="match status" value="1"/>
</dbReference>
<dbReference type="Pfam" id="PF10447">
    <property type="entry name" value="EXOSC1"/>
    <property type="match status" value="1"/>
</dbReference>
<proteinExistence type="predicted"/>
<dbReference type="EMBL" id="JAHMUF010000003">
    <property type="protein sequence ID" value="KAG7195553.1"/>
    <property type="molecule type" value="Genomic_DNA"/>
</dbReference>
<keyword evidence="2" id="KW-0963">Cytoplasm</keyword>
<comment type="subcellular location">
    <subcellularLocation>
        <location evidence="1">Nucleus</location>
        <location evidence="1">Nucleolus</location>
    </subcellularLocation>
</comment>
<dbReference type="InterPro" id="IPR048626">
    <property type="entry name" value="CSL4_N"/>
</dbReference>
<protein>
    <submittedName>
        <fullName evidence="6">Exosome 3'-&gt;5 exonuclease subunit ski4 (Csl4)</fullName>
    </submittedName>
</protein>
<gene>
    <name evidence="6" type="primary">CSL4</name>
    <name evidence="6" type="ORF">KQ657_003320</name>
</gene>
<dbReference type="GO" id="GO:0005737">
    <property type="term" value="C:cytoplasm"/>
    <property type="evidence" value="ECO:0007669"/>
    <property type="project" value="TreeGrafter"/>
</dbReference>
<keyword evidence="6" id="KW-0269">Exonuclease</keyword>
<dbReference type="Gene3D" id="2.40.50.880">
    <property type="match status" value="1"/>
</dbReference>
<dbReference type="GO" id="GO:0006396">
    <property type="term" value="P:RNA processing"/>
    <property type="evidence" value="ECO:0007669"/>
    <property type="project" value="InterPro"/>
</dbReference>
<evidence type="ECO:0000256" key="2">
    <source>
        <dbReference type="ARBA" id="ARBA00022490"/>
    </source>
</evidence>
<organism evidence="6 7">
    <name type="scientific">Scheffersomyces spartinae</name>
    <dbReference type="NCBI Taxonomy" id="45513"/>
    <lineage>
        <taxon>Eukaryota</taxon>
        <taxon>Fungi</taxon>
        <taxon>Dikarya</taxon>
        <taxon>Ascomycota</taxon>
        <taxon>Saccharomycotina</taxon>
        <taxon>Pichiomycetes</taxon>
        <taxon>Debaryomycetaceae</taxon>
        <taxon>Scheffersomyces</taxon>
    </lineage>
</organism>
<keyword evidence="7" id="KW-1185">Reference proteome</keyword>
<dbReference type="InterPro" id="IPR039771">
    <property type="entry name" value="Csl4"/>
</dbReference>
<sequence>MNGDLVVPGQYITPIYKRDGDVISQFIAGPGTVVTDVKSGENSVIKVISSTILGKIHTEATPEEKITKSVVSVLSTKNNSYRSSDTSNDRHNTKSSCLPSEGDIVLVKITRIGQRQANCELLTVESLGNILPDSGVGANGDLAHGSVTAGGGSQALTSHQTIASSQTSGPQAVGMDLGEGFKGIIRSQDVRSTDRDKVKIVDSFRPGDIVRCLIISLGDGQNYYMSTARNDLGVVFAQSMGGAGDVMFPLDWQSMVDRTGVVEQRKVAKPFIE</sequence>
<dbReference type="Gene3D" id="2.40.50.140">
    <property type="entry name" value="Nucleic acid-binding proteins"/>
    <property type="match status" value="1"/>
</dbReference>
<feature type="domain" description="Exosome complex component CSL4 N-terminal" evidence="5">
    <location>
        <begin position="8"/>
        <end position="59"/>
    </location>
</feature>
<dbReference type="InterPro" id="IPR012340">
    <property type="entry name" value="NA-bd_OB-fold"/>
</dbReference>
<dbReference type="AlphaFoldDB" id="A0A9P7VCG0"/>
<dbReference type="Pfam" id="PF21551">
    <property type="entry name" value="CSL4_N"/>
    <property type="match status" value="1"/>
</dbReference>
<dbReference type="SUPFAM" id="SSF50249">
    <property type="entry name" value="Nucleic acid-binding proteins"/>
    <property type="match status" value="1"/>
</dbReference>
<dbReference type="GO" id="GO:0005730">
    <property type="term" value="C:nucleolus"/>
    <property type="evidence" value="ECO:0007669"/>
    <property type="project" value="UniProtKB-SubCell"/>
</dbReference>
<evidence type="ECO:0000256" key="1">
    <source>
        <dbReference type="ARBA" id="ARBA00004604"/>
    </source>
</evidence>
<evidence type="ECO:0000313" key="7">
    <source>
        <dbReference type="Proteomes" id="UP000790833"/>
    </source>
</evidence>
<reference evidence="6" key="1">
    <citation type="submission" date="2021-03" db="EMBL/GenBank/DDBJ databases">
        <authorList>
            <person name="Palmer J.M."/>
        </authorList>
    </citation>
    <scope>NUCLEOTIDE SEQUENCE</scope>
    <source>
        <strain evidence="6">ARV_011</strain>
    </source>
</reference>
<evidence type="ECO:0000259" key="4">
    <source>
        <dbReference type="Pfam" id="PF10447"/>
    </source>
</evidence>
<evidence type="ECO:0000259" key="5">
    <source>
        <dbReference type="Pfam" id="PF21551"/>
    </source>
</evidence>
<keyword evidence="6" id="KW-0540">Nuclease</keyword>